<organism evidence="8 9">
    <name type="scientific">Pseudorhodoferax aquiterrae</name>
    <dbReference type="NCBI Taxonomy" id="747304"/>
    <lineage>
        <taxon>Bacteria</taxon>
        <taxon>Pseudomonadati</taxon>
        <taxon>Pseudomonadota</taxon>
        <taxon>Betaproteobacteria</taxon>
        <taxon>Burkholderiales</taxon>
        <taxon>Comamonadaceae</taxon>
    </lineage>
</organism>
<comment type="caution">
    <text evidence="8">The sequence shown here is derived from an EMBL/GenBank/DDBJ whole genome shotgun (WGS) entry which is preliminary data.</text>
</comment>
<dbReference type="Pfam" id="PF04632">
    <property type="entry name" value="FUSC"/>
    <property type="match status" value="1"/>
</dbReference>
<evidence type="ECO:0000313" key="8">
    <source>
        <dbReference type="EMBL" id="GHC70896.1"/>
    </source>
</evidence>
<dbReference type="RefSeq" id="WP_189685504.1">
    <property type="nucleotide sequence ID" value="NZ_BMYK01000002.1"/>
</dbReference>
<feature type="transmembrane region" description="Helical" evidence="7">
    <location>
        <begin position="364"/>
        <end position="384"/>
    </location>
</feature>
<feature type="transmembrane region" description="Helical" evidence="7">
    <location>
        <begin position="416"/>
        <end position="436"/>
    </location>
</feature>
<evidence type="ECO:0008006" key="10">
    <source>
        <dbReference type="Google" id="ProtNLM"/>
    </source>
</evidence>
<keyword evidence="9" id="KW-1185">Reference proteome</keyword>
<evidence type="ECO:0000256" key="2">
    <source>
        <dbReference type="ARBA" id="ARBA00022448"/>
    </source>
</evidence>
<gene>
    <name evidence="8" type="ORF">GCM10007320_05480</name>
</gene>
<feature type="transmembrane region" description="Helical" evidence="7">
    <location>
        <begin position="63"/>
        <end position="83"/>
    </location>
</feature>
<sequence length="682" mass="72404">MTFVPALPRFTRGEFVFSLKSFGAAMLAMYCASRAGLPRPFWALLTAYVVANPLAGAVRSKAIYRFLGTLLGCTATLLLVPALSSAPELLTLALALWVGTCLFFSLLDRSPASYVFMLAGYTAALIGFPSVETPQTLFDTATLRVEEIWIGIVCATLVHSIVLPQSLAPSVLGLLDNTLRDARRWLADLLRLDGQGNGQSLDLDRRRLAADITQLRLLSTHVPFDTTHLRWTAGAIGAMQDRVAALTPLLSAVEDRLQALEQDAGALPADVTALLARIGTWLQAPHATPPALLRPAIDALADAPASDWQHALRIALACRLGELVDGWAACTALRQEIDAGLKGAAPARHQALGHRVLHRDVGMALWSGTAAVLVVCLCSAFWILTGWPSGAVATMMSAVLCCFFATMDDPAPAINAFLKFTLWSIPLSALYVLVLMPLVQDFGMLVLICAPAFLVLGCYMARPATFLAAMAMLMGGLGGTLAMHDTGNADIVGFLNATLAQTLGAVAAARVTGLMRSVGTDWSARRIQRAIWRELGEMAAAPRAPQDDGYTVRVLDRIGLLALRITTADGRKDATTNDALRDLRVGKDIVTLQQARAHLPASATAQLLGGIAGFFDARSRGPAKPVPAALLPVLDDTLQATLAAPHPASHPASEWRAAVAALVGLRRNLFPGAQPLAQGATP</sequence>
<evidence type="ECO:0000256" key="5">
    <source>
        <dbReference type="ARBA" id="ARBA00022989"/>
    </source>
</evidence>
<evidence type="ECO:0000313" key="9">
    <source>
        <dbReference type="Proteomes" id="UP000626210"/>
    </source>
</evidence>
<evidence type="ECO:0000256" key="6">
    <source>
        <dbReference type="ARBA" id="ARBA00023136"/>
    </source>
</evidence>
<keyword evidence="5 7" id="KW-1133">Transmembrane helix</keyword>
<dbReference type="InterPro" id="IPR006726">
    <property type="entry name" value="PHBA_efflux_AaeB/fusaric-R"/>
</dbReference>
<accession>A0ABQ3FW98</accession>
<dbReference type="EMBL" id="BMYK01000002">
    <property type="protein sequence ID" value="GHC70896.1"/>
    <property type="molecule type" value="Genomic_DNA"/>
</dbReference>
<evidence type="ECO:0000256" key="7">
    <source>
        <dbReference type="SAM" id="Phobius"/>
    </source>
</evidence>
<keyword evidence="4 7" id="KW-0812">Transmembrane</keyword>
<feature type="transmembrane region" description="Helical" evidence="7">
    <location>
        <begin position="442"/>
        <end position="459"/>
    </location>
</feature>
<evidence type="ECO:0000256" key="4">
    <source>
        <dbReference type="ARBA" id="ARBA00022692"/>
    </source>
</evidence>
<keyword evidence="3" id="KW-1003">Cell membrane</keyword>
<comment type="subcellular location">
    <subcellularLocation>
        <location evidence="1">Cell membrane</location>
        <topology evidence="1">Multi-pass membrane protein</topology>
    </subcellularLocation>
</comment>
<evidence type="ECO:0000256" key="3">
    <source>
        <dbReference type="ARBA" id="ARBA00022475"/>
    </source>
</evidence>
<reference evidence="9" key="1">
    <citation type="journal article" date="2019" name="Int. J. Syst. Evol. Microbiol.">
        <title>The Global Catalogue of Microorganisms (GCM) 10K type strain sequencing project: providing services to taxonomists for standard genome sequencing and annotation.</title>
        <authorList>
            <consortium name="The Broad Institute Genomics Platform"/>
            <consortium name="The Broad Institute Genome Sequencing Center for Infectious Disease"/>
            <person name="Wu L."/>
            <person name="Ma J."/>
        </authorList>
    </citation>
    <scope>NUCLEOTIDE SEQUENCE [LARGE SCALE GENOMIC DNA]</scope>
    <source>
        <strain evidence="9">KCTC 23314</strain>
    </source>
</reference>
<proteinExistence type="predicted"/>
<feature type="transmembrane region" description="Helical" evidence="7">
    <location>
        <begin position="148"/>
        <end position="175"/>
    </location>
</feature>
<dbReference type="PANTHER" id="PTHR30509:SF9">
    <property type="entry name" value="MULTIDRUG RESISTANCE PROTEIN MDTO"/>
    <property type="match status" value="1"/>
</dbReference>
<feature type="transmembrane region" description="Helical" evidence="7">
    <location>
        <begin position="89"/>
        <end position="107"/>
    </location>
</feature>
<feature type="transmembrane region" description="Helical" evidence="7">
    <location>
        <begin position="112"/>
        <end position="128"/>
    </location>
</feature>
<evidence type="ECO:0000256" key="1">
    <source>
        <dbReference type="ARBA" id="ARBA00004651"/>
    </source>
</evidence>
<protein>
    <recommendedName>
        <fullName evidence="10">FUSC family protein</fullName>
    </recommendedName>
</protein>
<feature type="transmembrane region" description="Helical" evidence="7">
    <location>
        <begin position="15"/>
        <end position="35"/>
    </location>
</feature>
<dbReference type="PANTHER" id="PTHR30509">
    <property type="entry name" value="P-HYDROXYBENZOIC ACID EFFLUX PUMP SUBUNIT-RELATED"/>
    <property type="match status" value="1"/>
</dbReference>
<name>A0ABQ3FW98_9BURK</name>
<keyword evidence="6 7" id="KW-0472">Membrane</keyword>
<keyword evidence="2" id="KW-0813">Transport</keyword>
<dbReference type="Proteomes" id="UP000626210">
    <property type="component" value="Unassembled WGS sequence"/>
</dbReference>